<keyword evidence="2" id="KW-1185">Reference proteome</keyword>
<evidence type="ECO:0000313" key="1">
    <source>
        <dbReference type="EMBL" id="KAI5672499.1"/>
    </source>
</evidence>
<name>A0ACC0BII9_CATRO</name>
<comment type="caution">
    <text evidence="1">The sequence shown here is derived from an EMBL/GenBank/DDBJ whole genome shotgun (WGS) entry which is preliminary data.</text>
</comment>
<protein>
    <submittedName>
        <fullName evidence="1">Uncharacterized protein</fullName>
    </submittedName>
</protein>
<dbReference type="Proteomes" id="UP001060085">
    <property type="component" value="Linkage Group LG03"/>
</dbReference>
<dbReference type="EMBL" id="CM044703">
    <property type="protein sequence ID" value="KAI5672499.1"/>
    <property type="molecule type" value="Genomic_DNA"/>
</dbReference>
<evidence type="ECO:0000313" key="2">
    <source>
        <dbReference type="Proteomes" id="UP001060085"/>
    </source>
</evidence>
<reference evidence="2" key="1">
    <citation type="journal article" date="2023" name="Nat. Plants">
        <title>Single-cell RNA sequencing provides a high-resolution roadmap for understanding the multicellular compartmentation of specialized metabolism.</title>
        <authorList>
            <person name="Sun S."/>
            <person name="Shen X."/>
            <person name="Li Y."/>
            <person name="Li Y."/>
            <person name="Wang S."/>
            <person name="Li R."/>
            <person name="Zhang H."/>
            <person name="Shen G."/>
            <person name="Guo B."/>
            <person name="Wei J."/>
            <person name="Xu J."/>
            <person name="St-Pierre B."/>
            <person name="Chen S."/>
            <person name="Sun C."/>
        </authorList>
    </citation>
    <scope>NUCLEOTIDE SEQUENCE [LARGE SCALE GENOMIC DNA]</scope>
</reference>
<proteinExistence type="predicted"/>
<organism evidence="1 2">
    <name type="scientific">Catharanthus roseus</name>
    <name type="common">Madagascar periwinkle</name>
    <name type="synonym">Vinca rosea</name>
    <dbReference type="NCBI Taxonomy" id="4058"/>
    <lineage>
        <taxon>Eukaryota</taxon>
        <taxon>Viridiplantae</taxon>
        <taxon>Streptophyta</taxon>
        <taxon>Embryophyta</taxon>
        <taxon>Tracheophyta</taxon>
        <taxon>Spermatophyta</taxon>
        <taxon>Magnoliopsida</taxon>
        <taxon>eudicotyledons</taxon>
        <taxon>Gunneridae</taxon>
        <taxon>Pentapetalae</taxon>
        <taxon>asterids</taxon>
        <taxon>lamiids</taxon>
        <taxon>Gentianales</taxon>
        <taxon>Apocynaceae</taxon>
        <taxon>Rauvolfioideae</taxon>
        <taxon>Vinceae</taxon>
        <taxon>Catharanthinae</taxon>
        <taxon>Catharanthus</taxon>
    </lineage>
</organism>
<gene>
    <name evidence="1" type="ORF">M9H77_12863</name>
</gene>
<accession>A0ACC0BII9</accession>
<sequence>MKSGHLLVGNFLAKKVEDYLCSLNRDLFNKSIRRNVERCSYMISSFETHVIAFKGIDLFKYHFLHVIVQLENPCDDHKFLIRLEVVKAFLIENILGFQFYHFHFKESMIARLLWLFESTYSRMNPFKEGANGMTQDKHENIESFQRRVTRSRERKIEEETQSNKFRRV</sequence>